<evidence type="ECO:0000256" key="2">
    <source>
        <dbReference type="ARBA" id="ARBA00022475"/>
    </source>
</evidence>
<dbReference type="PANTHER" id="PTHR33695">
    <property type="entry name" value="LIPOPROTEIN SIGNAL PEPTIDASE"/>
    <property type="match status" value="1"/>
</dbReference>
<comment type="pathway">
    <text evidence="9">Protein modification; lipoprotein biosynthesis (signal peptide cleavage).</text>
</comment>
<feature type="transmembrane region" description="Helical" evidence="9">
    <location>
        <begin position="138"/>
        <end position="162"/>
    </location>
</feature>
<proteinExistence type="inferred from homology"/>
<feature type="active site" evidence="9">
    <location>
        <position position="144"/>
    </location>
</feature>
<keyword evidence="5 9" id="KW-0064">Aspartyl protease</keyword>
<feature type="active site" evidence="9">
    <location>
        <position position="128"/>
    </location>
</feature>
<comment type="catalytic activity">
    <reaction evidence="9">
        <text>Release of signal peptides from bacterial membrane prolipoproteins. Hydrolyzes -Xaa-Yaa-Zaa-|-(S,diacylglyceryl)Cys-, in which Xaa is hydrophobic (preferably Leu), and Yaa (Ala or Ser) and Zaa (Gly or Ala) have small, neutral side chains.</text>
        <dbReference type="EC" id="3.4.23.36"/>
    </reaction>
</comment>
<feature type="transmembrane region" description="Helical" evidence="9">
    <location>
        <begin position="100"/>
        <end position="118"/>
    </location>
</feature>
<evidence type="ECO:0000256" key="10">
    <source>
        <dbReference type="RuleBase" id="RU004181"/>
    </source>
</evidence>
<dbReference type="HAMAP" id="MF_00161">
    <property type="entry name" value="LspA"/>
    <property type="match status" value="1"/>
</dbReference>
<comment type="caution">
    <text evidence="11">The sequence shown here is derived from an EMBL/GenBank/DDBJ whole genome shotgun (WGS) entry which is preliminary data.</text>
</comment>
<keyword evidence="6 9" id="KW-0378">Hydrolase</keyword>
<reference evidence="11 12" key="1">
    <citation type="journal article" date="2016" name="Nat. Microbiol.">
        <title>The Mouse Intestinal Bacterial Collection (miBC) provides host-specific insight into cultured diversity and functional potential of the gut microbiota.</title>
        <authorList>
            <person name="Lagkouvardos I."/>
            <person name="Pukall R."/>
            <person name="Abt B."/>
            <person name="Foesel B.U."/>
            <person name="Meier-Kolthoff J.P."/>
            <person name="Kumar N."/>
            <person name="Bresciani A."/>
            <person name="Martinez I."/>
            <person name="Just S."/>
            <person name="Ziegler C."/>
            <person name="Brugiroux S."/>
            <person name="Garzetti D."/>
            <person name="Wenning M."/>
            <person name="Bui T.P."/>
            <person name="Wang J."/>
            <person name="Hugenholtz F."/>
            <person name="Plugge C.M."/>
            <person name="Peterson D.A."/>
            <person name="Hornef M.W."/>
            <person name="Baines J.F."/>
            <person name="Smidt H."/>
            <person name="Walter J."/>
            <person name="Kristiansen K."/>
            <person name="Nielsen H.B."/>
            <person name="Haller D."/>
            <person name="Overmann J."/>
            <person name="Stecher B."/>
            <person name="Clavel T."/>
        </authorList>
    </citation>
    <scope>NUCLEOTIDE SEQUENCE [LARGE SCALE GENOMIC DNA]</scope>
    <source>
        <strain evidence="11 12">DSM 28560</strain>
    </source>
</reference>
<dbReference type="Pfam" id="PF01252">
    <property type="entry name" value="Peptidase_A8"/>
    <property type="match status" value="1"/>
</dbReference>
<accession>A0A4R4FF46</accession>
<evidence type="ECO:0000256" key="8">
    <source>
        <dbReference type="ARBA" id="ARBA00023136"/>
    </source>
</evidence>
<dbReference type="PRINTS" id="PR00781">
    <property type="entry name" value="LIPOSIGPTASE"/>
</dbReference>
<comment type="similarity">
    <text evidence="1 9 10">Belongs to the peptidase A8 family.</text>
</comment>
<organism evidence="11 12">
    <name type="scientific">Extibacter muris</name>
    <dbReference type="NCBI Taxonomy" id="1796622"/>
    <lineage>
        <taxon>Bacteria</taxon>
        <taxon>Bacillati</taxon>
        <taxon>Bacillota</taxon>
        <taxon>Clostridia</taxon>
        <taxon>Lachnospirales</taxon>
        <taxon>Lachnospiraceae</taxon>
        <taxon>Extibacter</taxon>
    </lineage>
</organism>
<feature type="transmembrane region" description="Helical" evidence="9">
    <location>
        <begin position="73"/>
        <end position="91"/>
    </location>
</feature>
<keyword evidence="12" id="KW-1185">Reference proteome</keyword>
<feature type="transmembrane region" description="Helical" evidence="9">
    <location>
        <begin position="12"/>
        <end position="31"/>
    </location>
</feature>
<sequence length="175" mass="20483">MDNNNMKEANRTKHYAVAVIAAAAGVLLDQFTKYLAITKLKGEEPYILLKGVFQFEYLENRGAAFGLFQDQRIFFFISVAVICAVVIWFYVKVPMERRFLPLRICAVMIVAGAFGNCIDRVRLNYVVDFFYFKLIDFPIFNVADIYVTVSTFALVVLLFFYYKEEDFERIFHRRK</sequence>
<dbReference type="NCBIfam" id="TIGR00077">
    <property type="entry name" value="lspA"/>
    <property type="match status" value="1"/>
</dbReference>
<keyword evidence="4 9" id="KW-0812">Transmembrane</keyword>
<dbReference type="GO" id="GO:0005886">
    <property type="term" value="C:plasma membrane"/>
    <property type="evidence" value="ECO:0007669"/>
    <property type="project" value="UniProtKB-SubCell"/>
</dbReference>
<evidence type="ECO:0000313" key="12">
    <source>
        <dbReference type="Proteomes" id="UP000295710"/>
    </source>
</evidence>
<evidence type="ECO:0000313" key="11">
    <source>
        <dbReference type="EMBL" id="TDA22292.1"/>
    </source>
</evidence>
<comment type="subcellular location">
    <subcellularLocation>
        <location evidence="9">Cell membrane</location>
        <topology evidence="9">Multi-pass membrane protein</topology>
    </subcellularLocation>
</comment>
<dbReference type="InterPro" id="IPR001872">
    <property type="entry name" value="Peptidase_A8"/>
</dbReference>
<evidence type="ECO:0000256" key="6">
    <source>
        <dbReference type="ARBA" id="ARBA00022801"/>
    </source>
</evidence>
<dbReference type="EMBL" id="SMMX01000004">
    <property type="protein sequence ID" value="TDA22292.1"/>
    <property type="molecule type" value="Genomic_DNA"/>
</dbReference>
<evidence type="ECO:0000256" key="4">
    <source>
        <dbReference type="ARBA" id="ARBA00022692"/>
    </source>
</evidence>
<evidence type="ECO:0000256" key="3">
    <source>
        <dbReference type="ARBA" id="ARBA00022670"/>
    </source>
</evidence>
<dbReference type="GO" id="GO:0004190">
    <property type="term" value="F:aspartic-type endopeptidase activity"/>
    <property type="evidence" value="ECO:0007669"/>
    <property type="project" value="UniProtKB-UniRule"/>
</dbReference>
<evidence type="ECO:0000256" key="9">
    <source>
        <dbReference type="HAMAP-Rule" id="MF_00161"/>
    </source>
</evidence>
<keyword evidence="8 9" id="KW-0472">Membrane</keyword>
<gene>
    <name evidence="9 11" type="primary">lspA</name>
    <name evidence="11" type="ORF">E1963_05875</name>
</gene>
<evidence type="ECO:0000256" key="5">
    <source>
        <dbReference type="ARBA" id="ARBA00022750"/>
    </source>
</evidence>
<keyword evidence="2 9" id="KW-1003">Cell membrane</keyword>
<dbReference type="UniPathway" id="UPA00665"/>
<keyword evidence="7 9" id="KW-1133">Transmembrane helix</keyword>
<comment type="function">
    <text evidence="9">This protein specifically catalyzes the removal of signal peptides from prolipoproteins.</text>
</comment>
<dbReference type="PANTHER" id="PTHR33695:SF1">
    <property type="entry name" value="LIPOPROTEIN SIGNAL PEPTIDASE"/>
    <property type="match status" value="1"/>
</dbReference>
<dbReference type="EC" id="3.4.23.36" evidence="9"/>
<evidence type="ECO:0000256" key="1">
    <source>
        <dbReference type="ARBA" id="ARBA00006139"/>
    </source>
</evidence>
<dbReference type="AlphaFoldDB" id="A0A4R4FF46"/>
<dbReference type="Proteomes" id="UP000295710">
    <property type="component" value="Unassembled WGS sequence"/>
</dbReference>
<name>A0A4R4FF46_9FIRM</name>
<dbReference type="GO" id="GO:0006508">
    <property type="term" value="P:proteolysis"/>
    <property type="evidence" value="ECO:0007669"/>
    <property type="project" value="UniProtKB-KW"/>
</dbReference>
<protein>
    <recommendedName>
        <fullName evidence="9">Lipoprotein signal peptidase</fullName>
        <ecNumber evidence="9">3.4.23.36</ecNumber>
    </recommendedName>
    <alternativeName>
        <fullName evidence="9">Prolipoprotein signal peptidase</fullName>
    </alternativeName>
    <alternativeName>
        <fullName evidence="9">Signal peptidase II</fullName>
        <shortName evidence="9">SPase II</shortName>
    </alternativeName>
</protein>
<evidence type="ECO:0000256" key="7">
    <source>
        <dbReference type="ARBA" id="ARBA00022989"/>
    </source>
</evidence>
<keyword evidence="3 9" id="KW-0645">Protease</keyword>